<evidence type="ECO:0000256" key="4">
    <source>
        <dbReference type="ARBA" id="ARBA00022679"/>
    </source>
</evidence>
<keyword evidence="11" id="KW-0539">Nucleus</keyword>
<keyword evidence="10" id="KW-0804">Transcription</keyword>
<accession>A3LMW7</accession>
<evidence type="ECO:0000256" key="13">
    <source>
        <dbReference type="PIRSR" id="PIRSR602717-51"/>
    </source>
</evidence>
<dbReference type="Proteomes" id="UP000002258">
    <property type="component" value="Chromosome 2"/>
</dbReference>
<dbReference type="PROSITE" id="PS51726">
    <property type="entry name" value="MYST_HAT"/>
    <property type="match status" value="1"/>
</dbReference>
<dbReference type="GO" id="GO:0000781">
    <property type="term" value="C:chromosome, telomeric region"/>
    <property type="evidence" value="ECO:0007669"/>
    <property type="project" value="GOC"/>
</dbReference>
<name>A3LMW7_PICST</name>
<evidence type="ECO:0000256" key="1">
    <source>
        <dbReference type="ARBA" id="ARBA00004123"/>
    </source>
</evidence>
<dbReference type="Gene3D" id="3.40.630.30">
    <property type="match status" value="1"/>
</dbReference>
<evidence type="ECO:0000259" key="14">
    <source>
        <dbReference type="PROSITE" id="PS51726"/>
    </source>
</evidence>
<dbReference type="GO" id="GO:0031509">
    <property type="term" value="P:subtelomeric heterochromatin formation"/>
    <property type="evidence" value="ECO:0007669"/>
    <property type="project" value="EnsemblFungi"/>
</dbReference>
<proteinExistence type="inferred from homology"/>
<dbReference type="GO" id="GO:0006355">
    <property type="term" value="P:regulation of DNA-templated transcription"/>
    <property type="evidence" value="ECO:0007669"/>
    <property type="project" value="InterPro"/>
</dbReference>
<dbReference type="OMA" id="LDNKSMY"/>
<dbReference type="InterPro" id="IPR050603">
    <property type="entry name" value="MYST_HAT"/>
</dbReference>
<feature type="domain" description="MYST-type HAT" evidence="14">
    <location>
        <begin position="26"/>
        <end position="337"/>
    </location>
</feature>
<keyword evidence="6" id="KW-0863">Zinc-finger</keyword>
<dbReference type="KEGG" id="pic:PICST_29380"/>
<protein>
    <recommendedName>
        <fullName evidence="3">histone acetyltransferase</fullName>
        <ecNumber evidence="3">2.3.1.48</ecNumber>
    </recommendedName>
</protein>
<dbReference type="InterPro" id="IPR002717">
    <property type="entry name" value="HAT_MYST-type"/>
</dbReference>
<keyword evidence="16" id="KW-1185">Reference proteome</keyword>
<dbReference type="PANTHER" id="PTHR10615:SF219">
    <property type="entry name" value="HISTONE ACETYLTRANSFERASE KAT5"/>
    <property type="match status" value="1"/>
</dbReference>
<dbReference type="InParanoid" id="A3LMW7"/>
<dbReference type="GO" id="GO:0046972">
    <property type="term" value="F:histone H4K16 acetyltransferase activity"/>
    <property type="evidence" value="ECO:0007669"/>
    <property type="project" value="TreeGrafter"/>
</dbReference>
<evidence type="ECO:0000256" key="8">
    <source>
        <dbReference type="ARBA" id="ARBA00022990"/>
    </source>
</evidence>
<dbReference type="GO" id="GO:0035267">
    <property type="term" value="C:NuA4 histone acetyltransferase complex"/>
    <property type="evidence" value="ECO:0007669"/>
    <property type="project" value="TreeGrafter"/>
</dbReference>
<dbReference type="eggNOG" id="KOG2747">
    <property type="taxonomic scope" value="Eukaryota"/>
</dbReference>
<dbReference type="STRING" id="322104.A3LMW7"/>
<evidence type="ECO:0000313" key="15">
    <source>
        <dbReference type="EMBL" id="ABN64224.2"/>
    </source>
</evidence>
<evidence type="ECO:0000313" key="16">
    <source>
        <dbReference type="Proteomes" id="UP000002258"/>
    </source>
</evidence>
<dbReference type="HOGENOM" id="CLU_011815_0_2_1"/>
<evidence type="ECO:0000256" key="6">
    <source>
        <dbReference type="ARBA" id="ARBA00022771"/>
    </source>
</evidence>
<dbReference type="Gene3D" id="3.30.60.60">
    <property type="entry name" value="N-acetyl transferase-like"/>
    <property type="match status" value="1"/>
</dbReference>
<dbReference type="Pfam" id="PF01853">
    <property type="entry name" value="MOZ_SAS"/>
    <property type="match status" value="1"/>
</dbReference>
<dbReference type="GO" id="GO:0033255">
    <property type="term" value="C:SAS acetyltransferase complex"/>
    <property type="evidence" value="ECO:0007669"/>
    <property type="project" value="EnsemblFungi"/>
</dbReference>
<evidence type="ECO:0000256" key="3">
    <source>
        <dbReference type="ARBA" id="ARBA00013184"/>
    </source>
</evidence>
<keyword evidence="8" id="KW-0007">Acetylation</keyword>
<keyword evidence="7" id="KW-0862">Zinc</keyword>
<organism evidence="15 16">
    <name type="scientific">Scheffersomyces stipitis (strain ATCC 58785 / CBS 6054 / NBRC 10063 / NRRL Y-11545)</name>
    <name type="common">Yeast</name>
    <name type="synonym">Pichia stipitis</name>
    <dbReference type="NCBI Taxonomy" id="322104"/>
    <lineage>
        <taxon>Eukaryota</taxon>
        <taxon>Fungi</taxon>
        <taxon>Dikarya</taxon>
        <taxon>Ascomycota</taxon>
        <taxon>Saccharomycotina</taxon>
        <taxon>Pichiomycetes</taxon>
        <taxon>Debaryomycetaceae</taxon>
        <taxon>Scheffersomyces</taxon>
    </lineage>
</organism>
<feature type="active site" description="Proton donor/acceptor" evidence="13">
    <location>
        <position position="258"/>
    </location>
</feature>
<evidence type="ECO:0000256" key="12">
    <source>
        <dbReference type="ARBA" id="ARBA00023315"/>
    </source>
</evidence>
<dbReference type="GeneID" id="4836816"/>
<dbReference type="RefSeq" id="XP_001382253.2">
    <property type="nucleotide sequence ID" value="XM_001382216.1"/>
</dbReference>
<dbReference type="AlphaFoldDB" id="A3LMW7"/>
<evidence type="ECO:0000256" key="5">
    <source>
        <dbReference type="ARBA" id="ARBA00022723"/>
    </source>
</evidence>
<keyword evidence="4" id="KW-0808">Transferase</keyword>
<dbReference type="PANTHER" id="PTHR10615">
    <property type="entry name" value="HISTONE ACETYLTRANSFERASE"/>
    <property type="match status" value="1"/>
</dbReference>
<dbReference type="GO" id="GO:0008270">
    <property type="term" value="F:zinc ion binding"/>
    <property type="evidence" value="ECO:0007669"/>
    <property type="project" value="UniProtKB-KW"/>
</dbReference>
<keyword evidence="5" id="KW-0479">Metal-binding</keyword>
<evidence type="ECO:0000256" key="10">
    <source>
        <dbReference type="ARBA" id="ARBA00023163"/>
    </source>
</evidence>
<dbReference type="FunCoup" id="A3LMW7">
    <property type="interactions" value="300"/>
</dbReference>
<dbReference type="EMBL" id="CP000496">
    <property type="protein sequence ID" value="ABN64224.2"/>
    <property type="molecule type" value="Genomic_DNA"/>
</dbReference>
<dbReference type="GO" id="GO:0030466">
    <property type="term" value="P:silent mating-type cassette heterochromatin formation"/>
    <property type="evidence" value="ECO:0007669"/>
    <property type="project" value="EnsemblFungi"/>
</dbReference>
<keyword evidence="9" id="KW-0805">Transcription regulation</keyword>
<evidence type="ECO:0000256" key="11">
    <source>
        <dbReference type="ARBA" id="ARBA00023242"/>
    </source>
</evidence>
<dbReference type="Gene3D" id="1.10.10.10">
    <property type="entry name" value="Winged helix-like DNA-binding domain superfamily/Winged helix DNA-binding domain"/>
    <property type="match status" value="1"/>
</dbReference>
<evidence type="ECO:0000256" key="2">
    <source>
        <dbReference type="ARBA" id="ARBA00010107"/>
    </source>
</evidence>
<reference evidence="15 16" key="1">
    <citation type="journal article" date="2007" name="Nat. Biotechnol.">
        <title>Genome sequence of the lignocellulose-bioconverting and xylose-fermenting yeast Pichia stipitis.</title>
        <authorList>
            <person name="Jeffries T.W."/>
            <person name="Grigoriev I.V."/>
            <person name="Grimwood J."/>
            <person name="Laplaza J.M."/>
            <person name="Aerts A."/>
            <person name="Salamov A."/>
            <person name="Schmutz J."/>
            <person name="Lindquist E."/>
            <person name="Dehal P."/>
            <person name="Shapiro H."/>
            <person name="Jin Y.S."/>
            <person name="Passoth V."/>
            <person name="Richardson P.M."/>
        </authorList>
    </citation>
    <scope>NUCLEOTIDE SEQUENCE [LARGE SCALE GENOMIC DNA]</scope>
    <source>
        <strain evidence="16">ATCC 58785 / CBS 6054 / NBRC 10063 / NRRL Y-11545</strain>
    </source>
</reference>
<sequence length="357" mass="41415">MSDGRTQAKKSVPKDEGYDNGFYGVLDKPNIKTVLFGNYRFNTWYGNAAYFNAYDTAHMALGYDFSNRIASDPSTVTNTENSNIDNNHNDDDYWLNELYVCEYCFKYTSNSHEMQQHRVVCSYNVARPKVGKLLYRDDHTPYLIREVRGFTDPLFCQNLCLFGKLFLDDKSVYYNIDHFNFYIVYGYDNDVNADPYTEQHFKPMGFFSKEMLAYDNDNNLACICVFPPFQRRHLGSLLIEFSYALAHVTPGQYHSGPEFPLSPYGKVSYLRFWSKKLASVITSHFKPGSSFSLNDISDFTGFRKEDILLTLEYMKLLKKDSRGNVKLLLGNLQEWCTANNVDPNQEKSMMNTEYLLL</sequence>
<dbReference type="OrthoDB" id="787137at2759"/>
<evidence type="ECO:0000256" key="9">
    <source>
        <dbReference type="ARBA" id="ARBA00023015"/>
    </source>
</evidence>
<dbReference type="SUPFAM" id="SSF55729">
    <property type="entry name" value="Acyl-CoA N-acyltransferases (Nat)"/>
    <property type="match status" value="1"/>
</dbReference>
<keyword evidence="12" id="KW-0012">Acyltransferase</keyword>
<dbReference type="InterPro" id="IPR016181">
    <property type="entry name" value="Acyl_CoA_acyltransferase"/>
</dbReference>
<gene>
    <name evidence="15" type="ORF">PICST_29380</name>
</gene>
<dbReference type="EC" id="2.3.1.48" evidence="3"/>
<comment type="subcellular location">
    <subcellularLocation>
        <location evidence="1">Nucleus</location>
    </subcellularLocation>
</comment>
<evidence type="ECO:0000256" key="7">
    <source>
        <dbReference type="ARBA" id="ARBA00022833"/>
    </source>
</evidence>
<dbReference type="InterPro" id="IPR036388">
    <property type="entry name" value="WH-like_DNA-bd_sf"/>
</dbReference>
<dbReference type="GO" id="GO:0005634">
    <property type="term" value="C:nucleus"/>
    <property type="evidence" value="ECO:0007669"/>
    <property type="project" value="UniProtKB-SubCell"/>
</dbReference>
<comment type="similarity">
    <text evidence="2">Belongs to the MYST (SAS/MOZ) family.</text>
</comment>